<accession>A0A1V0N2F9</accession>
<protein>
    <submittedName>
        <fullName evidence="1">Uncharacterized protein</fullName>
    </submittedName>
</protein>
<name>A0A1V0N2F9_9ARCH</name>
<evidence type="ECO:0000313" key="2">
    <source>
        <dbReference type="Proteomes" id="UP000192050"/>
    </source>
</evidence>
<dbReference type="KEGG" id="fai:FAD_0355"/>
<keyword evidence="2" id="KW-1185">Reference proteome</keyword>
<dbReference type="STRING" id="74969.FAD_0355"/>
<organism evidence="1 2">
    <name type="scientific">Ferroplasma acidiphilum</name>
    <dbReference type="NCBI Taxonomy" id="74969"/>
    <lineage>
        <taxon>Archaea</taxon>
        <taxon>Methanobacteriati</taxon>
        <taxon>Thermoplasmatota</taxon>
        <taxon>Thermoplasmata</taxon>
        <taxon>Thermoplasmatales</taxon>
        <taxon>Ferroplasmaceae</taxon>
        <taxon>Ferroplasma</taxon>
    </lineage>
</organism>
<sequence length="188" mass="22152">MLFKKNVQKTEKIEEKTKTVLKIKTVDDIPVIKEMRKKIGNGERKEAIIYGYTNLKNDYTRFYGCQKYSSNRDFILSEISHFDIVPDRTEFSTDNFTIKNLIENSIYNKEETDATPDNAGKTDSVEKNTRFFAIKKIALFYFNYYEIARFGDYNWDALDEKEIIDPVKDAYNYMDIMKLFYGGEPHGD</sequence>
<evidence type="ECO:0000313" key="1">
    <source>
        <dbReference type="EMBL" id="ARD84276.1"/>
    </source>
</evidence>
<dbReference type="EMBL" id="CP015363">
    <property type="protein sequence ID" value="ARD84276.1"/>
    <property type="molecule type" value="Genomic_DNA"/>
</dbReference>
<dbReference type="GeneID" id="84218853"/>
<dbReference type="Proteomes" id="UP000192050">
    <property type="component" value="Chromosome"/>
</dbReference>
<reference evidence="1 2" key="1">
    <citation type="submission" date="2011-10" db="EMBL/GenBank/DDBJ databases">
        <title>Metabolic and evolutionary patterns in the extreme acidophile Ferroplasma acidiphilum.</title>
        <authorList>
            <person name="Golyshina O.V."/>
            <person name="Kozyavkin S.A."/>
            <person name="Tatusov R.L."/>
            <person name="Slesarev A.I."/>
            <person name="Golyshin P.N."/>
        </authorList>
    </citation>
    <scope>NUCLEOTIDE SEQUENCE [LARGE SCALE GENOMIC DNA]</scope>
    <source>
        <strain evidence="2">Y</strain>
    </source>
</reference>
<gene>
    <name evidence="1" type="ORF">FAD_0355</name>
</gene>
<dbReference type="RefSeq" id="WP_081141531.1">
    <property type="nucleotide sequence ID" value="NZ_CP015363.1"/>
</dbReference>
<dbReference type="OrthoDB" id="56958at2157"/>
<proteinExistence type="predicted"/>
<dbReference type="AlphaFoldDB" id="A0A1V0N2F9"/>